<protein>
    <submittedName>
        <fullName evidence="13">TNF receptor-associated factor 3</fullName>
    </submittedName>
</protein>
<feature type="zinc finger region" description="TRAF-type" evidence="7">
    <location>
        <begin position="198"/>
        <end position="256"/>
    </location>
</feature>
<gene>
    <name evidence="13" type="primary">LOC101846107</name>
</gene>
<dbReference type="Pfam" id="PF21355">
    <property type="entry name" value="TRAF-mep_MATH"/>
    <property type="match status" value="1"/>
</dbReference>
<dbReference type="Pfam" id="PF00097">
    <property type="entry name" value="zf-C3HC4"/>
    <property type="match status" value="1"/>
</dbReference>
<dbReference type="PROSITE" id="PS50144">
    <property type="entry name" value="MATH"/>
    <property type="match status" value="1"/>
</dbReference>
<feature type="domain" description="RING-type" evidence="9">
    <location>
        <begin position="55"/>
        <end position="92"/>
    </location>
</feature>
<keyword evidence="12" id="KW-1185">Reference proteome</keyword>
<dbReference type="PROSITE" id="PS50089">
    <property type="entry name" value="ZF_RING_2"/>
    <property type="match status" value="1"/>
</dbReference>
<evidence type="ECO:0000256" key="7">
    <source>
        <dbReference type="PROSITE-ProRule" id="PRU00207"/>
    </source>
</evidence>
<dbReference type="InterPro" id="IPR013083">
    <property type="entry name" value="Znf_RING/FYVE/PHD"/>
</dbReference>
<dbReference type="PIRSF" id="PIRSF015614">
    <property type="entry name" value="TRAF"/>
    <property type="match status" value="1"/>
</dbReference>
<dbReference type="SMART" id="SM00061">
    <property type="entry name" value="MATH"/>
    <property type="match status" value="1"/>
</dbReference>
<dbReference type="InterPro" id="IPR049342">
    <property type="entry name" value="TRAF1-6_MATH_dom"/>
</dbReference>
<dbReference type="SUPFAM" id="SSF57953">
    <property type="entry name" value="Trimerization domain of TRAF"/>
    <property type="match status" value="1"/>
</dbReference>
<dbReference type="Gene3D" id="2.60.210.10">
    <property type="entry name" value="Apoptosis, Tumor Necrosis Factor Receptor Associated Protein 2, Chain A"/>
    <property type="match status" value="1"/>
</dbReference>
<organism evidence="12 13">
    <name type="scientific">Aplysia californica</name>
    <name type="common">California sea hare</name>
    <dbReference type="NCBI Taxonomy" id="6500"/>
    <lineage>
        <taxon>Eukaryota</taxon>
        <taxon>Metazoa</taxon>
        <taxon>Spiralia</taxon>
        <taxon>Lophotrochozoa</taxon>
        <taxon>Mollusca</taxon>
        <taxon>Gastropoda</taxon>
        <taxon>Heterobranchia</taxon>
        <taxon>Euthyneura</taxon>
        <taxon>Tectipleura</taxon>
        <taxon>Aplysiida</taxon>
        <taxon>Aplysioidea</taxon>
        <taxon>Aplysiidae</taxon>
        <taxon>Aplysia</taxon>
    </lineage>
</organism>
<evidence type="ECO:0000256" key="3">
    <source>
        <dbReference type="ARBA" id="ARBA00022723"/>
    </source>
</evidence>
<comment type="subcellular location">
    <subcellularLocation>
        <location evidence="1">Cytoplasm</location>
    </subcellularLocation>
</comment>
<dbReference type="RefSeq" id="XP_005089646.1">
    <property type="nucleotide sequence ID" value="XM_005089589.3"/>
</dbReference>
<dbReference type="InterPro" id="IPR001293">
    <property type="entry name" value="Znf_TRAF"/>
</dbReference>
<evidence type="ECO:0000256" key="2">
    <source>
        <dbReference type="ARBA" id="ARBA00022490"/>
    </source>
</evidence>
<dbReference type="PANTHER" id="PTHR10131:SF153">
    <property type="entry name" value="RING-TYPE DOMAIN-CONTAINING PROTEIN"/>
    <property type="match status" value="1"/>
</dbReference>
<keyword evidence="8" id="KW-0175">Coiled coil</keyword>
<dbReference type="Pfam" id="PF02176">
    <property type="entry name" value="zf-TRAF"/>
    <property type="match status" value="1"/>
</dbReference>
<evidence type="ECO:0000259" key="9">
    <source>
        <dbReference type="PROSITE" id="PS50089"/>
    </source>
</evidence>
<keyword evidence="3 7" id="KW-0479">Metal-binding</keyword>
<accession>A0ABM0JB72</accession>
<evidence type="ECO:0000256" key="5">
    <source>
        <dbReference type="ARBA" id="ARBA00022771"/>
    </source>
</evidence>
<evidence type="ECO:0000256" key="1">
    <source>
        <dbReference type="ARBA" id="ARBA00004496"/>
    </source>
</evidence>
<dbReference type="InterPro" id="IPR001841">
    <property type="entry name" value="Znf_RING"/>
</dbReference>
<dbReference type="SUPFAM" id="SSF57850">
    <property type="entry name" value="RING/U-box"/>
    <property type="match status" value="1"/>
</dbReference>
<keyword evidence="13" id="KW-0675">Receptor</keyword>
<dbReference type="InterPro" id="IPR008974">
    <property type="entry name" value="TRAF-like"/>
</dbReference>
<dbReference type="Proteomes" id="UP000694888">
    <property type="component" value="Unplaced"/>
</dbReference>
<evidence type="ECO:0000256" key="8">
    <source>
        <dbReference type="SAM" id="Coils"/>
    </source>
</evidence>
<reference evidence="13" key="1">
    <citation type="submission" date="2025-08" db="UniProtKB">
        <authorList>
            <consortium name="RefSeq"/>
        </authorList>
    </citation>
    <scope>IDENTIFICATION</scope>
</reference>
<feature type="domain" description="TRAF-type" evidence="11">
    <location>
        <begin position="198"/>
        <end position="256"/>
    </location>
</feature>
<keyword evidence="2" id="KW-0963">Cytoplasm</keyword>
<evidence type="ECO:0000256" key="4">
    <source>
        <dbReference type="ARBA" id="ARBA00022737"/>
    </source>
</evidence>
<dbReference type="InterPro" id="IPR017907">
    <property type="entry name" value="Znf_RING_CS"/>
</dbReference>
<evidence type="ECO:0000256" key="6">
    <source>
        <dbReference type="ARBA" id="ARBA00022833"/>
    </source>
</evidence>
<evidence type="ECO:0000313" key="12">
    <source>
        <dbReference type="Proteomes" id="UP000694888"/>
    </source>
</evidence>
<evidence type="ECO:0000259" key="11">
    <source>
        <dbReference type="PROSITE" id="PS50145"/>
    </source>
</evidence>
<dbReference type="PANTHER" id="PTHR10131">
    <property type="entry name" value="TNF RECEPTOR ASSOCIATED FACTOR"/>
    <property type="match status" value="1"/>
</dbReference>
<dbReference type="InterPro" id="IPR018957">
    <property type="entry name" value="Znf_C3HC4_RING-type"/>
</dbReference>
<dbReference type="PROSITE" id="PS50145">
    <property type="entry name" value="ZF_TRAF"/>
    <property type="match status" value="1"/>
</dbReference>
<dbReference type="SUPFAM" id="SSF49599">
    <property type="entry name" value="TRAF domain-like"/>
    <property type="match status" value="4"/>
</dbReference>
<proteinExistence type="predicted"/>
<dbReference type="PROSITE" id="PS00518">
    <property type="entry name" value="ZF_RING_1"/>
    <property type="match status" value="1"/>
</dbReference>
<dbReference type="GeneID" id="101846107"/>
<keyword evidence="5 7" id="KW-0863">Zinc-finger</keyword>
<evidence type="ECO:0000259" key="10">
    <source>
        <dbReference type="PROSITE" id="PS50144"/>
    </source>
</evidence>
<feature type="coiled-coil region" evidence="8">
    <location>
        <begin position="334"/>
        <end position="361"/>
    </location>
</feature>
<keyword evidence="4" id="KW-0677">Repeat</keyword>
<feature type="domain" description="MATH" evidence="10">
    <location>
        <begin position="392"/>
        <end position="540"/>
    </location>
</feature>
<dbReference type="InterPro" id="IPR012227">
    <property type="entry name" value="TNF_rcpt-assoc_TRAF_met"/>
</dbReference>
<keyword evidence="6 7" id="KW-0862">Zinc</keyword>
<evidence type="ECO:0000313" key="13">
    <source>
        <dbReference type="RefSeq" id="XP_005089646.1"/>
    </source>
</evidence>
<dbReference type="InterPro" id="IPR002083">
    <property type="entry name" value="MATH/TRAF_dom"/>
</dbReference>
<name>A0ABM0JB72_APLCA</name>
<sequence length="548" mass="62088">MSNGDSSGFGAAGVEFSDAFPSSDYQSNNSGAGSGSFSLLAVDPKLVRHNEKYICPIHKGLLRDAVQTSCGHRLCFACVNDYLGTETSKMCPAGEDDCESVTRDTVVPDPGFRKEIRRVLVFCSNENEGCKEQPQLQHLQSHLLVCDYRKVACPYTVRGCPNDEVVLANLEKHKADCDFRPISCELCGVVLNAKDKKSHDKESCPEATVTCPYNCGVKNLKRKDLENHKLTCPKRPTECQYKSLGCTFSGDKKDVQEHEKNMHLHFEVLLKWVINSEIEKRLHNTEIREMKAQVLELQTINENLSKQIKDNHKDARLKIVSQIERSIQFESTANTQIAELKAELQTEITALKSQLEPLSSQVTAHDRENSGREIRLAEMDLRFQMIETASYNGKLLWKIRDFTQRKRDAVQGRTVSLYSQPFYTSRFGYKMCARVYLNGDGIGRGSHMSLYFVVMRGEYDALLAWPFQHKVSLMLLDQSTEKRHMKDEFYPDPSSTSFRRPVNAEMNVASGCPLFVAHTVLDNPNNQYIKDDVLFIKVMVDTSQLPPL</sequence>
<dbReference type="Gene3D" id="3.30.40.10">
    <property type="entry name" value="Zinc/RING finger domain, C3HC4 (zinc finger)"/>
    <property type="match status" value="3"/>
</dbReference>